<dbReference type="GO" id="GO:0003677">
    <property type="term" value="F:DNA binding"/>
    <property type="evidence" value="ECO:0007669"/>
    <property type="project" value="InterPro"/>
</dbReference>
<dbReference type="PROSITE" id="PS50943">
    <property type="entry name" value="HTH_CROC1"/>
    <property type="match status" value="1"/>
</dbReference>
<dbReference type="CDD" id="cd00093">
    <property type="entry name" value="HTH_XRE"/>
    <property type="match status" value="1"/>
</dbReference>
<comment type="caution">
    <text evidence="2">The sequence shown here is derived from an EMBL/GenBank/DDBJ whole genome shotgun (WGS) entry which is preliminary data.</text>
</comment>
<dbReference type="Gene3D" id="1.10.260.40">
    <property type="entry name" value="lambda repressor-like DNA-binding domains"/>
    <property type="match status" value="1"/>
</dbReference>
<sequence length="94" mass="10375">MKPVSLDALKTKMLSDDESVQAYNEADRELALVQALYEMRERAGLTQTELANKLGTNSTGISRLEKNPLSASVKMLERYAAACGARISLDIHYV</sequence>
<keyword evidence="3" id="KW-1185">Reference proteome</keyword>
<reference evidence="2 3" key="1">
    <citation type="submission" date="2018-09" db="EMBL/GenBank/DDBJ databases">
        <title>Draft genome sequence of Buttiauxella izardii CCUG 35510T.</title>
        <authorList>
            <person name="Salva-Serra F."/>
            <person name="Marathe N."/>
            <person name="Moore E."/>
            <person name="Stadler-Svensson L."/>
            <person name="Engstrom-Jakobsson H."/>
        </authorList>
    </citation>
    <scope>NUCLEOTIDE SEQUENCE [LARGE SCALE GENOMIC DNA]</scope>
    <source>
        <strain evidence="2 3">CCUG 35510</strain>
    </source>
</reference>
<dbReference type="Proteomes" id="UP000276295">
    <property type="component" value="Unassembled WGS sequence"/>
</dbReference>
<evidence type="ECO:0000313" key="3">
    <source>
        <dbReference type="Proteomes" id="UP000276295"/>
    </source>
</evidence>
<dbReference type="SMART" id="SM00530">
    <property type="entry name" value="HTH_XRE"/>
    <property type="match status" value="1"/>
</dbReference>
<dbReference type="AlphaFoldDB" id="A0A3A5JRH1"/>
<dbReference type="EMBL" id="QZWH01000025">
    <property type="protein sequence ID" value="RJT22303.1"/>
    <property type="molecule type" value="Genomic_DNA"/>
</dbReference>
<protein>
    <submittedName>
        <fullName evidence="2">XRE family transcriptional regulator</fullName>
    </submittedName>
</protein>
<name>A0A3A5JRH1_9ENTR</name>
<proteinExistence type="predicted"/>
<dbReference type="Pfam" id="PF01381">
    <property type="entry name" value="HTH_3"/>
    <property type="match status" value="1"/>
</dbReference>
<organism evidence="2 3">
    <name type="scientific">Buttiauxella izardii</name>
    <dbReference type="NCBI Taxonomy" id="82991"/>
    <lineage>
        <taxon>Bacteria</taxon>
        <taxon>Pseudomonadati</taxon>
        <taxon>Pseudomonadota</taxon>
        <taxon>Gammaproteobacteria</taxon>
        <taxon>Enterobacterales</taxon>
        <taxon>Enterobacteriaceae</taxon>
        <taxon>Buttiauxella</taxon>
    </lineage>
</organism>
<accession>A0A3A5JRH1</accession>
<gene>
    <name evidence="2" type="ORF">D6029_12285</name>
</gene>
<dbReference type="InterPro" id="IPR001387">
    <property type="entry name" value="Cro/C1-type_HTH"/>
</dbReference>
<dbReference type="RefSeq" id="WP_120065024.1">
    <property type="nucleotide sequence ID" value="NZ_QZWH01000025.1"/>
</dbReference>
<dbReference type="SUPFAM" id="SSF47413">
    <property type="entry name" value="lambda repressor-like DNA-binding domains"/>
    <property type="match status" value="1"/>
</dbReference>
<dbReference type="InterPro" id="IPR010982">
    <property type="entry name" value="Lambda_DNA-bd_dom_sf"/>
</dbReference>
<evidence type="ECO:0000313" key="2">
    <source>
        <dbReference type="EMBL" id="RJT22303.1"/>
    </source>
</evidence>
<dbReference type="OrthoDB" id="7065101at2"/>
<feature type="domain" description="HTH cro/C1-type" evidence="1">
    <location>
        <begin position="36"/>
        <end position="91"/>
    </location>
</feature>
<evidence type="ECO:0000259" key="1">
    <source>
        <dbReference type="PROSITE" id="PS50943"/>
    </source>
</evidence>